<dbReference type="SUPFAM" id="SSF54637">
    <property type="entry name" value="Thioesterase/thiol ester dehydrase-isomerase"/>
    <property type="match status" value="1"/>
</dbReference>
<organism evidence="1 2">
    <name type="scientific">[Candida] arabinofermentans NRRL YB-2248</name>
    <dbReference type="NCBI Taxonomy" id="983967"/>
    <lineage>
        <taxon>Eukaryota</taxon>
        <taxon>Fungi</taxon>
        <taxon>Dikarya</taxon>
        <taxon>Ascomycota</taxon>
        <taxon>Saccharomycotina</taxon>
        <taxon>Pichiomycetes</taxon>
        <taxon>Pichiales</taxon>
        <taxon>Pichiaceae</taxon>
        <taxon>Ogataea</taxon>
        <taxon>Ogataea/Candida clade</taxon>
    </lineage>
</organism>
<sequence length="181" mass="20037">LPTNPMEKAVYLQNLENSLFNLPVVKKLESNSEFKPIRSWSSLNKITELPLSSESQTIHDTLTEPGCIAIPPLTFHNENTKESISIIHLGKRLSGYPFLVHGGMLSLVIDEVFKNDSALALNLDDSNSVHTEDLTLNYKMPTLVDNFVVLKTEAYELGNNEVQMKGTLQTPSGRTLVKAAA</sequence>
<dbReference type="AlphaFoldDB" id="A0A1E4T605"/>
<reference evidence="2" key="1">
    <citation type="submission" date="2016-04" db="EMBL/GenBank/DDBJ databases">
        <title>Comparative genomics of biotechnologically important yeasts.</title>
        <authorList>
            <consortium name="DOE Joint Genome Institute"/>
            <person name="Riley R."/>
            <person name="Haridas S."/>
            <person name="Wolfe K.H."/>
            <person name="Lopes M.R."/>
            <person name="Hittinger C.T."/>
            <person name="Goker M."/>
            <person name="Salamov A."/>
            <person name="Wisecaver J."/>
            <person name="Long T.M."/>
            <person name="Aerts A.L."/>
            <person name="Barry K."/>
            <person name="Choi C."/>
            <person name="Clum A."/>
            <person name="Coughlan A.Y."/>
            <person name="Deshpande S."/>
            <person name="Douglass A.P."/>
            <person name="Hanson S.J."/>
            <person name="Klenk H.-P."/>
            <person name="Labutti K."/>
            <person name="Lapidus A."/>
            <person name="Lindquist E."/>
            <person name="Lipzen A."/>
            <person name="Meier-Kolthoff J.P."/>
            <person name="Ohm R.A."/>
            <person name="Otillar R.P."/>
            <person name="Pangilinan J."/>
            <person name="Peng Y."/>
            <person name="Rokas A."/>
            <person name="Rosa C.A."/>
            <person name="Scheuner C."/>
            <person name="Sibirny A.A."/>
            <person name="Slot J.C."/>
            <person name="Stielow J.B."/>
            <person name="Sun H."/>
            <person name="Kurtzman C.P."/>
            <person name="Blackwell M."/>
            <person name="Grigoriev I.V."/>
            <person name="Jeffries T.W."/>
        </authorList>
    </citation>
    <scope>NUCLEOTIDE SEQUENCE [LARGE SCALE GENOMIC DNA]</scope>
    <source>
        <strain evidence="2">NRRL YB-2248</strain>
    </source>
</reference>
<dbReference type="Proteomes" id="UP000094801">
    <property type="component" value="Unassembled WGS sequence"/>
</dbReference>
<dbReference type="OrthoDB" id="506431at2759"/>
<dbReference type="Gene3D" id="3.10.129.10">
    <property type="entry name" value="Hotdog Thioesterase"/>
    <property type="match status" value="1"/>
</dbReference>
<dbReference type="EMBL" id="KV453848">
    <property type="protein sequence ID" value="ODV87189.1"/>
    <property type="molecule type" value="Genomic_DNA"/>
</dbReference>
<gene>
    <name evidence="1" type="ORF">CANARDRAFT_188674</name>
</gene>
<dbReference type="PANTHER" id="PTHR47260:SF1">
    <property type="entry name" value="UPF0644 PROTEIN PB2B4.06"/>
    <property type="match status" value="1"/>
</dbReference>
<dbReference type="InterPro" id="IPR052061">
    <property type="entry name" value="PTE-AB_protein"/>
</dbReference>
<dbReference type="InterPro" id="IPR029069">
    <property type="entry name" value="HotDog_dom_sf"/>
</dbReference>
<keyword evidence="2" id="KW-1185">Reference proteome</keyword>
<dbReference type="STRING" id="983967.A0A1E4T605"/>
<dbReference type="PANTHER" id="PTHR47260">
    <property type="entry name" value="UPF0644 PROTEIN PB2B4.06"/>
    <property type="match status" value="1"/>
</dbReference>
<protein>
    <recommendedName>
        <fullName evidence="3">Thioesterase domain-containing protein</fullName>
    </recommendedName>
</protein>
<accession>A0A1E4T605</accession>
<evidence type="ECO:0000313" key="2">
    <source>
        <dbReference type="Proteomes" id="UP000094801"/>
    </source>
</evidence>
<name>A0A1E4T605_9ASCO</name>
<evidence type="ECO:0000313" key="1">
    <source>
        <dbReference type="EMBL" id="ODV87189.1"/>
    </source>
</evidence>
<proteinExistence type="predicted"/>
<feature type="non-terminal residue" evidence="1">
    <location>
        <position position="181"/>
    </location>
</feature>
<feature type="non-terminal residue" evidence="1">
    <location>
        <position position="1"/>
    </location>
</feature>
<evidence type="ECO:0008006" key="3">
    <source>
        <dbReference type="Google" id="ProtNLM"/>
    </source>
</evidence>